<dbReference type="AlphaFoldDB" id="A0A0W0XQC3"/>
<dbReference type="PANTHER" id="PTHR30417:SF1">
    <property type="entry name" value="N-ACETYLMURAMOYL-L-ALANINE AMIDASE AMID"/>
    <property type="match status" value="1"/>
</dbReference>
<dbReference type="GO" id="GO:0009253">
    <property type="term" value="P:peptidoglycan catabolic process"/>
    <property type="evidence" value="ECO:0007669"/>
    <property type="project" value="InterPro"/>
</dbReference>
<reference evidence="7 8" key="1">
    <citation type="submission" date="2015-11" db="EMBL/GenBank/DDBJ databases">
        <title>Genomic analysis of 38 Legionella species identifies large and diverse effector repertoires.</title>
        <authorList>
            <person name="Burstein D."/>
            <person name="Amaro F."/>
            <person name="Zusman T."/>
            <person name="Lifshitz Z."/>
            <person name="Cohen O."/>
            <person name="Gilbert J.A."/>
            <person name="Pupko T."/>
            <person name="Shuman H.A."/>
            <person name="Segal G."/>
        </authorList>
    </citation>
    <scope>NUCLEOTIDE SEQUENCE [LARGE SCALE GENOMIC DNA]</scope>
    <source>
        <strain evidence="7 8">WA-270A-C2</strain>
    </source>
</reference>
<keyword evidence="5" id="KW-0732">Signal</keyword>
<dbReference type="SUPFAM" id="SSF55846">
    <property type="entry name" value="N-acetylmuramoyl-L-alanine amidase-like"/>
    <property type="match status" value="1"/>
</dbReference>
<sequence length="220" mass="25330">MKMTFSLGSFLFTLCIQAFAFSCHEAQPIIQKPIQFDKERVALTRDYQLHHYGIDSESIAIEPKMIVLHWTMLPTMDIVFRLFNPPALPKNSPRRNELPGDLNVSSHFLVDKDGRIYQLMPETWMARHSIGLNHYAIGIENVGGVDGKDDLTEEQVRANAFLVCYLKTKYPQIKNVIGHNEYLNYKNTPLWLEKDPNYFTDKTDPGPTFVNRVKQRIAAS</sequence>
<evidence type="ECO:0000313" key="8">
    <source>
        <dbReference type="Proteomes" id="UP000054608"/>
    </source>
</evidence>
<dbReference type="PATRIC" id="fig|458.5.peg.1621"/>
<dbReference type="Proteomes" id="UP000054608">
    <property type="component" value="Unassembled WGS sequence"/>
</dbReference>
<organism evidence="7 8">
    <name type="scientific">Legionella rubrilucens</name>
    <dbReference type="NCBI Taxonomy" id="458"/>
    <lineage>
        <taxon>Bacteria</taxon>
        <taxon>Pseudomonadati</taxon>
        <taxon>Pseudomonadota</taxon>
        <taxon>Gammaproteobacteria</taxon>
        <taxon>Legionellales</taxon>
        <taxon>Legionellaceae</taxon>
        <taxon>Legionella</taxon>
    </lineage>
</organism>
<proteinExistence type="predicted"/>
<dbReference type="EC" id="3.5.1.28" evidence="2"/>
<evidence type="ECO:0000256" key="5">
    <source>
        <dbReference type="SAM" id="SignalP"/>
    </source>
</evidence>
<gene>
    <name evidence="7" type="ORF">Lrub_1552</name>
</gene>
<comment type="caution">
    <text evidence="7">The sequence shown here is derived from an EMBL/GenBank/DDBJ whole genome shotgun (WGS) entry which is preliminary data.</text>
</comment>
<dbReference type="PANTHER" id="PTHR30417">
    <property type="entry name" value="N-ACETYLMURAMOYL-L-ALANINE AMIDASE AMID"/>
    <property type="match status" value="1"/>
</dbReference>
<dbReference type="InterPro" id="IPR051206">
    <property type="entry name" value="NAMLAA_amidase_2"/>
</dbReference>
<name>A0A0W0XQC3_9GAMM</name>
<feature type="chain" id="PRO_5006916770" description="N-acetylmuramoyl-L-alanine amidase" evidence="5">
    <location>
        <begin position="21"/>
        <end position="220"/>
    </location>
</feature>
<accession>A0A0W0XQC3</accession>
<dbReference type="InterPro" id="IPR036505">
    <property type="entry name" value="Amidase/PGRP_sf"/>
</dbReference>
<evidence type="ECO:0000256" key="1">
    <source>
        <dbReference type="ARBA" id="ARBA00001561"/>
    </source>
</evidence>
<evidence type="ECO:0000256" key="3">
    <source>
        <dbReference type="ARBA" id="ARBA00022801"/>
    </source>
</evidence>
<dbReference type="EMBL" id="LNYT01000020">
    <property type="protein sequence ID" value="KTD46630.1"/>
    <property type="molecule type" value="Genomic_DNA"/>
</dbReference>
<keyword evidence="3" id="KW-0378">Hydrolase</keyword>
<dbReference type="InterPro" id="IPR002502">
    <property type="entry name" value="Amidase_domain"/>
</dbReference>
<dbReference type="GO" id="GO:0009254">
    <property type="term" value="P:peptidoglycan turnover"/>
    <property type="evidence" value="ECO:0007669"/>
    <property type="project" value="TreeGrafter"/>
</dbReference>
<keyword evidence="4" id="KW-0961">Cell wall biogenesis/degradation</keyword>
<evidence type="ECO:0000256" key="4">
    <source>
        <dbReference type="ARBA" id="ARBA00023316"/>
    </source>
</evidence>
<dbReference type="PROSITE" id="PS51257">
    <property type="entry name" value="PROKAR_LIPOPROTEIN"/>
    <property type="match status" value="1"/>
</dbReference>
<dbReference type="OrthoDB" id="9794842at2"/>
<dbReference type="GO" id="GO:0008745">
    <property type="term" value="F:N-acetylmuramoyl-L-alanine amidase activity"/>
    <property type="evidence" value="ECO:0007669"/>
    <property type="project" value="UniProtKB-EC"/>
</dbReference>
<dbReference type="Pfam" id="PF01510">
    <property type="entry name" value="Amidase_2"/>
    <property type="match status" value="1"/>
</dbReference>
<evidence type="ECO:0000256" key="2">
    <source>
        <dbReference type="ARBA" id="ARBA00011901"/>
    </source>
</evidence>
<protein>
    <recommendedName>
        <fullName evidence="2">N-acetylmuramoyl-L-alanine amidase</fullName>
        <ecNumber evidence="2">3.5.1.28</ecNumber>
    </recommendedName>
</protein>
<dbReference type="STRING" id="458.Lrub_1552"/>
<comment type="catalytic activity">
    <reaction evidence="1">
        <text>Hydrolyzes the link between N-acetylmuramoyl residues and L-amino acid residues in certain cell-wall glycopeptides.</text>
        <dbReference type="EC" id="3.5.1.28"/>
    </reaction>
</comment>
<keyword evidence="8" id="KW-1185">Reference proteome</keyword>
<dbReference type="CDD" id="cd06583">
    <property type="entry name" value="PGRP"/>
    <property type="match status" value="1"/>
</dbReference>
<evidence type="ECO:0000313" key="7">
    <source>
        <dbReference type="EMBL" id="KTD46630.1"/>
    </source>
</evidence>
<evidence type="ECO:0000259" key="6">
    <source>
        <dbReference type="SMART" id="SM00644"/>
    </source>
</evidence>
<feature type="signal peptide" evidence="5">
    <location>
        <begin position="1"/>
        <end position="20"/>
    </location>
</feature>
<feature type="domain" description="N-acetylmuramoyl-L-alanine amidase" evidence="6">
    <location>
        <begin position="51"/>
        <end position="206"/>
    </location>
</feature>
<dbReference type="GO" id="GO:0071555">
    <property type="term" value="P:cell wall organization"/>
    <property type="evidence" value="ECO:0007669"/>
    <property type="project" value="UniProtKB-KW"/>
</dbReference>
<dbReference type="Gene3D" id="3.40.80.10">
    <property type="entry name" value="Peptidoglycan recognition protein-like"/>
    <property type="match status" value="1"/>
</dbReference>
<dbReference type="SMART" id="SM00644">
    <property type="entry name" value="Ami_2"/>
    <property type="match status" value="1"/>
</dbReference>